<dbReference type="Proteomes" id="UP000831786">
    <property type="component" value="Chromosome"/>
</dbReference>
<reference evidence="2 3" key="1">
    <citation type="submission" date="2022-04" db="EMBL/GenBank/DDBJ databases">
        <title>Leucobacter sp. isolated from rhizosphere of garlic.</title>
        <authorList>
            <person name="Won M."/>
            <person name="Lee C.-M."/>
            <person name="Woen H.-Y."/>
            <person name="Kwon S.-W."/>
        </authorList>
    </citation>
    <scope>NUCLEOTIDE SEQUENCE [LARGE SCALE GENOMIC DNA]</scope>
    <source>
        <strain evidence="2 3">H21R-40</strain>
    </source>
</reference>
<evidence type="ECO:0000313" key="2">
    <source>
        <dbReference type="EMBL" id="UOQ56760.1"/>
    </source>
</evidence>
<accession>A0ABY4FJJ6</accession>
<proteinExistence type="predicted"/>
<evidence type="ECO:0000313" key="3">
    <source>
        <dbReference type="Proteomes" id="UP000831786"/>
    </source>
</evidence>
<feature type="transmembrane region" description="Helical" evidence="1">
    <location>
        <begin position="134"/>
        <end position="156"/>
    </location>
</feature>
<feature type="transmembrane region" description="Helical" evidence="1">
    <location>
        <begin position="215"/>
        <end position="236"/>
    </location>
</feature>
<feature type="transmembrane region" description="Helical" evidence="1">
    <location>
        <begin position="87"/>
        <end position="109"/>
    </location>
</feature>
<gene>
    <name evidence="2" type="ORF">MUN78_13955</name>
</gene>
<name>A0ABY4FJJ6_9MICO</name>
<feature type="transmembrane region" description="Helical" evidence="1">
    <location>
        <begin position="176"/>
        <end position="195"/>
    </location>
</feature>
<protein>
    <submittedName>
        <fullName evidence="2">DUF981 domain-containing protein</fullName>
    </submittedName>
</protein>
<dbReference type="InterPro" id="IPR009324">
    <property type="entry name" value="DUF981"/>
</dbReference>
<organism evidence="2 3">
    <name type="scientific">Leucobacter allii</name>
    <dbReference type="NCBI Taxonomy" id="2932247"/>
    <lineage>
        <taxon>Bacteria</taxon>
        <taxon>Bacillati</taxon>
        <taxon>Actinomycetota</taxon>
        <taxon>Actinomycetes</taxon>
        <taxon>Micrococcales</taxon>
        <taxon>Microbacteriaceae</taxon>
        <taxon>Leucobacter</taxon>
    </lineage>
</organism>
<feature type="transmembrane region" description="Helical" evidence="1">
    <location>
        <begin position="54"/>
        <end position="75"/>
    </location>
</feature>
<dbReference type="Pfam" id="PF06168">
    <property type="entry name" value="DUF981"/>
    <property type="match status" value="1"/>
</dbReference>
<dbReference type="EMBL" id="CP095045">
    <property type="protein sequence ID" value="UOQ56760.1"/>
    <property type="molecule type" value="Genomic_DNA"/>
</dbReference>
<keyword evidence="3" id="KW-1185">Reference proteome</keyword>
<keyword evidence="1" id="KW-1133">Transmembrane helix</keyword>
<dbReference type="RefSeq" id="WP_244727209.1">
    <property type="nucleotide sequence ID" value="NZ_CP095045.1"/>
</dbReference>
<keyword evidence="1" id="KW-0812">Transmembrane</keyword>
<evidence type="ECO:0000256" key="1">
    <source>
        <dbReference type="SAM" id="Phobius"/>
    </source>
</evidence>
<keyword evidence="1" id="KW-0472">Membrane</keyword>
<sequence>MDDFFTGGGGDLVIDWTTMPTYNTIMSIAAGAGLLLLVSLGRSLHRDERFRSEGWALGAGVLGVLLTLTGAHMTLTWPFAKYFPFDNIIFGETSLGLGVLLLAAAFYLWKRAAVLADAEDRAEEVAATAKPLSVFVFGLGLALFGIAAAGIVFQLFAAPAEEPVSGAFAQWPWLEASFMSGLFALVGLGAVLFPFALRSFSRTRPLSGTAKTMGVVWAIAGVAFLLFGALNFYTHIGLIVNTMG</sequence>
<feature type="transmembrane region" description="Helical" evidence="1">
    <location>
        <begin position="20"/>
        <end position="42"/>
    </location>
</feature>